<proteinExistence type="predicted"/>
<gene>
    <name evidence="1" type="ORF">PS938_05550</name>
</gene>
<organism evidence="1 2">
    <name type="scientific">Pseudomonas fluorescens</name>
    <dbReference type="NCBI Taxonomy" id="294"/>
    <lineage>
        <taxon>Bacteria</taxon>
        <taxon>Pseudomonadati</taxon>
        <taxon>Pseudomonadota</taxon>
        <taxon>Gammaproteobacteria</taxon>
        <taxon>Pseudomonadales</taxon>
        <taxon>Pseudomonadaceae</taxon>
        <taxon>Pseudomonas</taxon>
    </lineage>
</organism>
<dbReference type="EMBL" id="CABVJE010000033">
    <property type="protein sequence ID" value="VVQ24170.1"/>
    <property type="molecule type" value="Genomic_DNA"/>
</dbReference>
<protein>
    <submittedName>
        <fullName evidence="1">Uncharacterized protein</fullName>
    </submittedName>
</protein>
<reference evidence="1 2" key="1">
    <citation type="submission" date="2019-09" db="EMBL/GenBank/DDBJ databases">
        <authorList>
            <person name="Chandra G."/>
            <person name="Truman W A."/>
        </authorList>
    </citation>
    <scope>NUCLEOTIDE SEQUENCE [LARGE SCALE GENOMIC DNA]</scope>
    <source>
        <strain evidence="1">PS938</strain>
    </source>
</reference>
<sequence>MDVNDNAGGLDARVVCTFFASMLAPTEDRCCQASNKKPRIGVMLFT</sequence>
<dbReference type="AlphaFoldDB" id="A0A5E7VN73"/>
<dbReference type="Proteomes" id="UP000327191">
    <property type="component" value="Unassembled WGS sequence"/>
</dbReference>
<name>A0A5E7VN73_PSEFL</name>
<evidence type="ECO:0000313" key="2">
    <source>
        <dbReference type="Proteomes" id="UP000327191"/>
    </source>
</evidence>
<evidence type="ECO:0000313" key="1">
    <source>
        <dbReference type="EMBL" id="VVQ24170.1"/>
    </source>
</evidence>
<accession>A0A5E7VN73</accession>